<accession>A0A0G4HGC0</accession>
<dbReference type="EMBL" id="CDMZ01002624">
    <property type="protein sequence ID" value="CEM43156.1"/>
    <property type="molecule type" value="Genomic_DNA"/>
</dbReference>
<name>A0A0G4HGC0_9ALVE</name>
<protein>
    <submittedName>
        <fullName evidence="2">Uncharacterized protein</fullName>
    </submittedName>
</protein>
<gene>
    <name evidence="2" type="ORF">Cvel_27344</name>
</gene>
<dbReference type="AlphaFoldDB" id="A0A0G4HGC0"/>
<sequence length="359" mass="39016">MCLLVAGKRKSPGTLVGDGDGPRFWVLDPLGDAESSGTSQNTPERLREAVLLGFGQKSLLERYVQARLFRPDTDSPCLFSSLDPLPRLFVSWLASPSTPSSRQPPLPRSRLSPDVSDHPAPSSSADEHHEGAQDEGGVVGFNEGGETLDQSGGSAAADREFQSIHESDDVSGLGVPFRREGNSRPPAETPPISTRSATPLRRLAPPPPPTESHTQTRSPFRSRESGPNAVVRHEALWLYQERLLQLEAENLHISSERERLRDRLTETERLLCASGGRHRMSTSGMNGTDRLQVVGGGGALSDDSGREEGVSARRRAGGALLASDPQWEGPDQEAEKDRLRTQHAVCGRTWRLADVCTLM</sequence>
<organism evidence="2">
    <name type="scientific">Chromera velia CCMP2878</name>
    <dbReference type="NCBI Taxonomy" id="1169474"/>
    <lineage>
        <taxon>Eukaryota</taxon>
        <taxon>Sar</taxon>
        <taxon>Alveolata</taxon>
        <taxon>Colpodellida</taxon>
        <taxon>Chromeraceae</taxon>
        <taxon>Chromera</taxon>
    </lineage>
</organism>
<evidence type="ECO:0000313" key="2">
    <source>
        <dbReference type="EMBL" id="CEM43156.1"/>
    </source>
</evidence>
<dbReference type="VEuPathDB" id="CryptoDB:Cvel_27344"/>
<feature type="compositionally biased region" description="Basic and acidic residues" evidence="1">
    <location>
        <begin position="157"/>
        <end position="168"/>
    </location>
</feature>
<proteinExistence type="predicted"/>
<feature type="region of interest" description="Disordered" evidence="1">
    <location>
        <begin position="298"/>
        <end position="335"/>
    </location>
</feature>
<reference evidence="2" key="1">
    <citation type="submission" date="2014-11" db="EMBL/GenBank/DDBJ databases">
        <authorList>
            <person name="Otto D Thomas"/>
            <person name="Naeem Raeece"/>
        </authorList>
    </citation>
    <scope>NUCLEOTIDE SEQUENCE</scope>
</reference>
<evidence type="ECO:0000256" key="1">
    <source>
        <dbReference type="SAM" id="MobiDB-lite"/>
    </source>
</evidence>
<feature type="region of interest" description="Disordered" evidence="1">
    <location>
        <begin position="95"/>
        <end position="227"/>
    </location>
</feature>